<gene>
    <name evidence="3" type="ORF">DTL70_10325</name>
</gene>
<dbReference type="EC" id="1.2.1.50" evidence="2"/>
<sequence length="487" mass="52061">MAEPRCVSWLPSWADPGSLERASVGGDAPDGRYYGLRPAPGQWPGLGEGLRAAHESLRAMPVDRIVEAFDRTCSRWADHGFAHRVRARADIVAATGFSAQAVDHGLDVELSNYRAKTLYRVLRRELGDPGVLDGFTADRELGGHTMALGPRVTTAVCSGNVPGLPALSLVRALLVKSAVILKVASGEPTFAVHFLRSLAEVDPALADAVVVTYWPSQDTATLRGAMEQADAVIAYGGDDACAAVRAHLRPHQRYVEHGHKVSVGVLTGDYLADVGLREVAGRVAEDVSTFNQHACVAPLAYLVESRDPSPRDVAEALARAMAEYAADCPLGLLSSTDAAALQLRRANMAWAAASSPGGGFWRSAGLDWTVTLAPDLLSVQGAGNRTVGVVPVRDTRHILSELRPLADRLQNIGLGASGDRFWTLASALGRLGASRISEPGRMAGPSVVWRHDGMPCLSLLLRWCDIEMHPQARHRVKTPAKDEVTQA</sequence>
<evidence type="ECO:0000256" key="2">
    <source>
        <dbReference type="PIRNR" id="PIRNR009414"/>
    </source>
</evidence>
<dbReference type="RefSeq" id="WP_114021582.1">
    <property type="nucleotide sequence ID" value="NZ_QOIN01000039.1"/>
</dbReference>
<comment type="catalytic activity">
    <reaction evidence="2">
        <text>a long-chain fatty aldehyde + NADP(+) + CoA = a long-chain fatty acyl-CoA + NADPH + H(+)</text>
        <dbReference type="Rhea" id="RHEA:15437"/>
        <dbReference type="ChEBI" id="CHEBI:15378"/>
        <dbReference type="ChEBI" id="CHEBI:17176"/>
        <dbReference type="ChEBI" id="CHEBI:57287"/>
        <dbReference type="ChEBI" id="CHEBI:57783"/>
        <dbReference type="ChEBI" id="CHEBI:58349"/>
        <dbReference type="ChEBI" id="CHEBI:83139"/>
        <dbReference type="EC" id="1.2.1.50"/>
    </reaction>
</comment>
<dbReference type="SUPFAM" id="SSF53720">
    <property type="entry name" value="ALDH-like"/>
    <property type="match status" value="1"/>
</dbReference>
<comment type="caution">
    <text evidence="3">The sequence shown here is derived from an EMBL/GenBank/DDBJ whole genome shotgun (WGS) entry which is preliminary data.</text>
</comment>
<reference evidence="3 4" key="1">
    <citation type="submission" date="2018-06" db="EMBL/GenBank/DDBJ databases">
        <title>Streptomyces reniochalinae sp. nov. and Streptomyces diacarnus sp. nov. from marine sponges.</title>
        <authorList>
            <person name="Li L."/>
        </authorList>
    </citation>
    <scope>NUCLEOTIDE SEQUENCE [LARGE SCALE GENOMIC DNA]</scope>
    <source>
        <strain evidence="3 4">LHW51701</strain>
    </source>
</reference>
<dbReference type="Pfam" id="PF05893">
    <property type="entry name" value="LuxC"/>
    <property type="match status" value="1"/>
</dbReference>
<evidence type="ECO:0000256" key="1">
    <source>
        <dbReference type="ARBA" id="ARBA00022857"/>
    </source>
</evidence>
<keyword evidence="2" id="KW-0560">Oxidoreductase</keyword>
<protein>
    <recommendedName>
        <fullName evidence="2">Acyl-CoA reductase</fullName>
        <ecNumber evidence="2">1.2.1.50</ecNumber>
    </recommendedName>
</protein>
<dbReference type="GO" id="GO:0008218">
    <property type="term" value="P:bioluminescence"/>
    <property type="evidence" value="ECO:0007669"/>
    <property type="project" value="InterPro"/>
</dbReference>
<dbReference type="AlphaFoldDB" id="A0A367F3A3"/>
<dbReference type="InterPro" id="IPR016161">
    <property type="entry name" value="Ald_DH/histidinol_DH"/>
</dbReference>
<dbReference type="Proteomes" id="UP000252914">
    <property type="component" value="Unassembled WGS sequence"/>
</dbReference>
<proteinExistence type="inferred from homology"/>
<organism evidence="3 4">
    <name type="scientific">Streptomyces diacarni</name>
    <dbReference type="NCBI Taxonomy" id="2800381"/>
    <lineage>
        <taxon>Bacteria</taxon>
        <taxon>Bacillati</taxon>
        <taxon>Actinomycetota</taxon>
        <taxon>Actinomycetes</taxon>
        <taxon>Kitasatosporales</taxon>
        <taxon>Streptomycetaceae</taxon>
        <taxon>Streptomyces</taxon>
    </lineage>
</organism>
<dbReference type="EMBL" id="QOIN01000039">
    <property type="protein sequence ID" value="RCG24731.1"/>
    <property type="molecule type" value="Genomic_DNA"/>
</dbReference>
<keyword evidence="4" id="KW-1185">Reference proteome</keyword>
<keyword evidence="1 2" id="KW-0521">NADP</keyword>
<comment type="similarity">
    <text evidence="2">Belongs to the LuxC family.</text>
</comment>
<dbReference type="PIRSF" id="PIRSF009414">
    <property type="entry name" value="LuxC"/>
    <property type="match status" value="1"/>
</dbReference>
<name>A0A367F3A3_9ACTN</name>
<evidence type="ECO:0000313" key="4">
    <source>
        <dbReference type="Proteomes" id="UP000252914"/>
    </source>
</evidence>
<dbReference type="GO" id="GO:0050062">
    <property type="term" value="F:long-chain-fatty-acyl-CoA reductase activity"/>
    <property type="evidence" value="ECO:0007669"/>
    <property type="project" value="UniProtKB-EC"/>
</dbReference>
<dbReference type="GO" id="GO:0003995">
    <property type="term" value="F:acyl-CoA dehydrogenase activity"/>
    <property type="evidence" value="ECO:0007669"/>
    <property type="project" value="InterPro"/>
</dbReference>
<dbReference type="InterPro" id="IPR008670">
    <property type="entry name" value="CoA_reduct_LuxC"/>
</dbReference>
<evidence type="ECO:0000313" key="3">
    <source>
        <dbReference type="EMBL" id="RCG24731.1"/>
    </source>
</evidence>
<accession>A0A367F3A3</accession>